<protein>
    <submittedName>
        <fullName evidence="5">Dehydrogenase/reductase SDR family member 11</fullName>
    </submittedName>
</protein>
<comment type="similarity">
    <text evidence="1 4">Belongs to the short-chain dehydrogenases/reductases (SDR) family.</text>
</comment>
<proteinExistence type="inferred from homology"/>
<organism evidence="5 6">
    <name type="scientific">Hondaea fermentalgiana</name>
    <dbReference type="NCBI Taxonomy" id="2315210"/>
    <lineage>
        <taxon>Eukaryota</taxon>
        <taxon>Sar</taxon>
        <taxon>Stramenopiles</taxon>
        <taxon>Bigyra</taxon>
        <taxon>Labyrinthulomycetes</taxon>
        <taxon>Thraustochytrida</taxon>
        <taxon>Thraustochytriidae</taxon>
        <taxon>Hondaea</taxon>
    </lineage>
</organism>
<dbReference type="PANTHER" id="PTHR43391">
    <property type="entry name" value="RETINOL DEHYDROGENASE-RELATED"/>
    <property type="match status" value="1"/>
</dbReference>
<evidence type="ECO:0000256" key="3">
    <source>
        <dbReference type="ARBA" id="ARBA00023002"/>
    </source>
</evidence>
<name>A0A2R5GKB2_9STRA</name>
<dbReference type="EMBL" id="BEYU01000047">
    <property type="protein sequence ID" value="GBG28721.1"/>
    <property type="molecule type" value="Genomic_DNA"/>
</dbReference>
<dbReference type="CDD" id="cd05233">
    <property type="entry name" value="SDR_c"/>
    <property type="match status" value="1"/>
</dbReference>
<evidence type="ECO:0000313" key="6">
    <source>
        <dbReference type="Proteomes" id="UP000241890"/>
    </source>
</evidence>
<dbReference type="OrthoDB" id="49269at2759"/>
<dbReference type="PRINTS" id="PR00081">
    <property type="entry name" value="GDHRDH"/>
</dbReference>
<dbReference type="PANTHER" id="PTHR43391:SF14">
    <property type="entry name" value="DEHYDROGENASE_REDUCTASE SDR FAMILY PROTEIN 7-LIKE"/>
    <property type="match status" value="1"/>
</dbReference>
<evidence type="ECO:0000256" key="4">
    <source>
        <dbReference type="RuleBase" id="RU000363"/>
    </source>
</evidence>
<sequence>MRYAEYWLKGLDLVINAAGYVQPGDLGAMGISDMDVQIDVNLKGTVLGTKEASRLMQFQAANGSLPIGGHIVNFSCLNALALAPGCAIYVASKHAVRGFSLCTAKELAPDGIFVTVMTPDTIATPMAAQMAQHEGCAATFSDPLLRLELIQDIFFKTVLRNRPTEVVIAGSRARKIYAVVSNYFHSSRFVIYYERIMQYFAHARQERARADAAASS</sequence>
<evidence type="ECO:0000256" key="2">
    <source>
        <dbReference type="ARBA" id="ARBA00022857"/>
    </source>
</evidence>
<comment type="caution">
    <text evidence="5">The sequence shown here is derived from an EMBL/GenBank/DDBJ whole genome shotgun (WGS) entry which is preliminary data.</text>
</comment>
<gene>
    <name evidence="5" type="ORF">FCC1311_049422</name>
</gene>
<evidence type="ECO:0000313" key="5">
    <source>
        <dbReference type="EMBL" id="GBG28721.1"/>
    </source>
</evidence>
<dbReference type="Gene3D" id="3.40.50.720">
    <property type="entry name" value="NAD(P)-binding Rossmann-like Domain"/>
    <property type="match status" value="1"/>
</dbReference>
<dbReference type="AlphaFoldDB" id="A0A2R5GKB2"/>
<evidence type="ECO:0000256" key="1">
    <source>
        <dbReference type="ARBA" id="ARBA00006484"/>
    </source>
</evidence>
<reference evidence="5 6" key="1">
    <citation type="submission" date="2017-12" db="EMBL/GenBank/DDBJ databases">
        <title>Sequencing, de novo assembly and annotation of complete genome of a new Thraustochytrid species, strain FCC1311.</title>
        <authorList>
            <person name="Sedici K."/>
            <person name="Godart F."/>
            <person name="Aiese Cigliano R."/>
            <person name="Sanseverino W."/>
            <person name="Barakat M."/>
            <person name="Ortet P."/>
            <person name="Marechal E."/>
            <person name="Cagnac O."/>
            <person name="Amato A."/>
        </authorList>
    </citation>
    <scope>NUCLEOTIDE SEQUENCE [LARGE SCALE GENOMIC DNA]</scope>
</reference>
<dbReference type="InterPro" id="IPR036291">
    <property type="entry name" value="NAD(P)-bd_dom_sf"/>
</dbReference>
<keyword evidence="3" id="KW-0560">Oxidoreductase</keyword>
<dbReference type="Pfam" id="PF00106">
    <property type="entry name" value="adh_short"/>
    <property type="match status" value="1"/>
</dbReference>
<keyword evidence="2" id="KW-0521">NADP</keyword>
<dbReference type="InParanoid" id="A0A2R5GKB2"/>
<dbReference type="PRINTS" id="PR00080">
    <property type="entry name" value="SDRFAMILY"/>
</dbReference>
<dbReference type="SUPFAM" id="SSF51735">
    <property type="entry name" value="NAD(P)-binding Rossmann-fold domains"/>
    <property type="match status" value="1"/>
</dbReference>
<dbReference type="InterPro" id="IPR002347">
    <property type="entry name" value="SDR_fam"/>
</dbReference>
<keyword evidence="6" id="KW-1185">Reference proteome</keyword>
<accession>A0A2R5GKB2</accession>
<dbReference type="Proteomes" id="UP000241890">
    <property type="component" value="Unassembled WGS sequence"/>
</dbReference>
<dbReference type="GO" id="GO:0016491">
    <property type="term" value="F:oxidoreductase activity"/>
    <property type="evidence" value="ECO:0007669"/>
    <property type="project" value="UniProtKB-KW"/>
</dbReference>